<keyword evidence="3" id="KW-1185">Reference proteome</keyword>
<protein>
    <recommendedName>
        <fullName evidence="4">Anaphase-promoting complex subunit 4 WD40 domain-containing protein</fullName>
    </recommendedName>
</protein>
<dbReference type="Gene3D" id="2.130.10.10">
    <property type="entry name" value="YVTN repeat-like/Quinoprotein amine dehydrogenase"/>
    <property type="match status" value="1"/>
</dbReference>
<name>A0ABY6GQU5_9GAMM</name>
<dbReference type="PROSITE" id="PS50082">
    <property type="entry name" value="WD_REPEATS_2"/>
    <property type="match status" value="1"/>
</dbReference>
<sequence>MQSFPAAEGYCLGITSSPYSSELAFESVNGREVRIFASNRKDGVCKKAISKHQRPMKLIDLLLMNSDWHPAEKYSALNTFPSNMLKINSMAYNQDASMLAIAGIDGINDKRGNTKIISLDKPDSVVYHINDSKLVINSISFSPDGKLLATSGNEGKVWLYEVSSSDVHR</sequence>
<dbReference type="EMBL" id="CP103300">
    <property type="protein sequence ID" value="UYM15127.1"/>
    <property type="molecule type" value="Genomic_DNA"/>
</dbReference>
<dbReference type="Proteomes" id="UP001163255">
    <property type="component" value="Chromosome"/>
</dbReference>
<dbReference type="RefSeq" id="WP_262596981.1">
    <property type="nucleotide sequence ID" value="NZ_CP103300.1"/>
</dbReference>
<dbReference type="PROSITE" id="PS50294">
    <property type="entry name" value="WD_REPEATS_REGION"/>
    <property type="match status" value="1"/>
</dbReference>
<dbReference type="SUPFAM" id="SSF50998">
    <property type="entry name" value="Quinoprotein alcohol dehydrogenase-like"/>
    <property type="match status" value="1"/>
</dbReference>
<dbReference type="Pfam" id="PF00400">
    <property type="entry name" value="WD40"/>
    <property type="match status" value="1"/>
</dbReference>
<dbReference type="InterPro" id="IPR011047">
    <property type="entry name" value="Quinoprotein_ADH-like_sf"/>
</dbReference>
<organism evidence="2 3">
    <name type="scientific">Endozoicomonas euniceicola</name>
    <dbReference type="NCBI Taxonomy" id="1234143"/>
    <lineage>
        <taxon>Bacteria</taxon>
        <taxon>Pseudomonadati</taxon>
        <taxon>Pseudomonadota</taxon>
        <taxon>Gammaproteobacteria</taxon>
        <taxon>Oceanospirillales</taxon>
        <taxon>Endozoicomonadaceae</taxon>
        <taxon>Endozoicomonas</taxon>
    </lineage>
</organism>
<feature type="repeat" description="WD" evidence="1">
    <location>
        <begin position="129"/>
        <end position="169"/>
    </location>
</feature>
<evidence type="ECO:0008006" key="4">
    <source>
        <dbReference type="Google" id="ProtNLM"/>
    </source>
</evidence>
<reference evidence="2" key="1">
    <citation type="submission" date="2022-10" db="EMBL/GenBank/DDBJ databases">
        <title>Completed Genome Sequence of two octocoral isolated bacterium, Endozoicomonas euniceicola EF212T and Endozoicomonas gorgoniicola PS125T.</title>
        <authorList>
            <person name="Chiou Y.-J."/>
            <person name="Chen Y.-H."/>
        </authorList>
    </citation>
    <scope>NUCLEOTIDE SEQUENCE</scope>
    <source>
        <strain evidence="2">EF212</strain>
    </source>
</reference>
<gene>
    <name evidence="2" type="ORF">NX720_20010</name>
</gene>
<keyword evidence="1" id="KW-0853">WD repeat</keyword>
<dbReference type="InterPro" id="IPR015943">
    <property type="entry name" value="WD40/YVTN_repeat-like_dom_sf"/>
</dbReference>
<evidence type="ECO:0000313" key="2">
    <source>
        <dbReference type="EMBL" id="UYM15127.1"/>
    </source>
</evidence>
<evidence type="ECO:0000313" key="3">
    <source>
        <dbReference type="Proteomes" id="UP001163255"/>
    </source>
</evidence>
<evidence type="ECO:0000256" key="1">
    <source>
        <dbReference type="PROSITE-ProRule" id="PRU00221"/>
    </source>
</evidence>
<proteinExistence type="predicted"/>
<dbReference type="SMART" id="SM00320">
    <property type="entry name" value="WD40"/>
    <property type="match status" value="2"/>
</dbReference>
<accession>A0ABY6GQU5</accession>
<dbReference type="InterPro" id="IPR001680">
    <property type="entry name" value="WD40_rpt"/>
</dbReference>